<reference evidence="2" key="1">
    <citation type="journal article" date="2014" name="Int. J. Syst. Evol. Microbiol.">
        <title>Complete genome sequence of Corynebacterium casei LMG S-19264T (=DSM 44701T), isolated from a smear-ripened cheese.</title>
        <authorList>
            <consortium name="US DOE Joint Genome Institute (JGI-PGF)"/>
            <person name="Walter F."/>
            <person name="Albersmeier A."/>
            <person name="Kalinowski J."/>
            <person name="Ruckert C."/>
        </authorList>
    </citation>
    <scope>NUCLEOTIDE SEQUENCE</scope>
    <source>
        <strain evidence="2">CGMCC 1.15290</strain>
    </source>
</reference>
<dbReference type="RefSeq" id="WP_188953399.1">
    <property type="nucleotide sequence ID" value="NZ_BMIB01000003.1"/>
</dbReference>
<dbReference type="GO" id="GO:0003677">
    <property type="term" value="F:DNA binding"/>
    <property type="evidence" value="ECO:0007669"/>
    <property type="project" value="InterPro"/>
</dbReference>
<dbReference type="SUPFAM" id="SSF47413">
    <property type="entry name" value="lambda repressor-like DNA-binding domains"/>
    <property type="match status" value="1"/>
</dbReference>
<accession>A0A917IYK3</accession>
<dbReference type="AlphaFoldDB" id="A0A917IYK3"/>
<evidence type="ECO:0000313" key="3">
    <source>
        <dbReference type="Proteomes" id="UP000627292"/>
    </source>
</evidence>
<dbReference type="Proteomes" id="UP000627292">
    <property type="component" value="Unassembled WGS sequence"/>
</dbReference>
<reference evidence="2" key="2">
    <citation type="submission" date="2020-09" db="EMBL/GenBank/DDBJ databases">
        <authorList>
            <person name="Sun Q."/>
            <person name="Zhou Y."/>
        </authorList>
    </citation>
    <scope>NUCLEOTIDE SEQUENCE</scope>
    <source>
        <strain evidence="2">CGMCC 1.15290</strain>
    </source>
</reference>
<organism evidence="2 3">
    <name type="scientific">Filimonas zeae</name>
    <dbReference type="NCBI Taxonomy" id="1737353"/>
    <lineage>
        <taxon>Bacteria</taxon>
        <taxon>Pseudomonadati</taxon>
        <taxon>Bacteroidota</taxon>
        <taxon>Chitinophagia</taxon>
        <taxon>Chitinophagales</taxon>
        <taxon>Chitinophagaceae</taxon>
        <taxon>Filimonas</taxon>
    </lineage>
</organism>
<proteinExistence type="predicted"/>
<comment type="caution">
    <text evidence="2">The sequence shown here is derived from an EMBL/GenBank/DDBJ whole genome shotgun (WGS) entry which is preliminary data.</text>
</comment>
<evidence type="ECO:0000313" key="2">
    <source>
        <dbReference type="EMBL" id="GGH70464.1"/>
    </source>
</evidence>
<protein>
    <recommendedName>
        <fullName evidence="1">HTH cro/C1-type domain-containing protein</fullName>
    </recommendedName>
</protein>
<evidence type="ECO:0000259" key="1">
    <source>
        <dbReference type="PROSITE" id="PS50943"/>
    </source>
</evidence>
<dbReference type="PROSITE" id="PS50943">
    <property type="entry name" value="HTH_CROC1"/>
    <property type="match status" value="1"/>
</dbReference>
<dbReference type="EMBL" id="BMIB01000003">
    <property type="protein sequence ID" value="GGH70464.1"/>
    <property type="molecule type" value="Genomic_DNA"/>
</dbReference>
<name>A0A917IYK3_9BACT</name>
<dbReference type="Gene3D" id="1.10.260.40">
    <property type="entry name" value="lambda repressor-like DNA-binding domains"/>
    <property type="match status" value="1"/>
</dbReference>
<dbReference type="InterPro" id="IPR010982">
    <property type="entry name" value="Lambda_DNA-bd_dom_sf"/>
</dbReference>
<gene>
    <name evidence="2" type="ORF">GCM10011379_28760</name>
</gene>
<dbReference type="InterPro" id="IPR001387">
    <property type="entry name" value="Cro/C1-type_HTH"/>
</dbReference>
<feature type="domain" description="HTH cro/C1-type" evidence="1">
    <location>
        <begin position="23"/>
        <end position="65"/>
    </location>
</feature>
<dbReference type="SMART" id="SM00530">
    <property type="entry name" value="HTH_XRE"/>
    <property type="match status" value="1"/>
</dbReference>
<sequence>MPKEVVIYNRIKATIALKRTSSKALAEYLGINPQTVSSWCTNNRQPRLDELYAIARFLEVSPHDLLEPVKKP</sequence>
<dbReference type="Pfam" id="PF13443">
    <property type="entry name" value="HTH_26"/>
    <property type="match status" value="1"/>
</dbReference>
<keyword evidence="3" id="KW-1185">Reference proteome</keyword>
<dbReference type="CDD" id="cd00093">
    <property type="entry name" value="HTH_XRE"/>
    <property type="match status" value="1"/>
</dbReference>